<evidence type="ECO:0000256" key="2">
    <source>
        <dbReference type="ARBA" id="ARBA00022617"/>
    </source>
</evidence>
<keyword evidence="3" id="KW-0479">Metal-binding</keyword>
<evidence type="ECO:0000256" key="1">
    <source>
        <dbReference type="ARBA" id="ARBA00022559"/>
    </source>
</evidence>
<dbReference type="OrthoDB" id="9970727at2759"/>
<dbReference type="EnsemblMetazoa" id="CLYHEMT001635.1">
    <property type="protein sequence ID" value="CLYHEMP001635.1"/>
    <property type="gene ID" value="CLYHEMG001635"/>
</dbReference>
<keyword evidence="4" id="KW-0560">Oxidoreductase</keyword>
<accession>A0A7M5UIZ1</accession>
<evidence type="ECO:0000256" key="4">
    <source>
        <dbReference type="ARBA" id="ARBA00023002"/>
    </source>
</evidence>
<reference evidence="10" key="1">
    <citation type="submission" date="2021-01" db="UniProtKB">
        <authorList>
            <consortium name="EnsemblMetazoa"/>
        </authorList>
    </citation>
    <scope>IDENTIFICATION</scope>
</reference>
<dbReference type="RefSeq" id="XP_066913496.1">
    <property type="nucleotide sequence ID" value="XM_067057395.1"/>
</dbReference>
<feature type="signal peptide" evidence="8">
    <location>
        <begin position="1"/>
        <end position="17"/>
    </location>
</feature>
<dbReference type="CDD" id="cd00314">
    <property type="entry name" value="plant_peroxidase_like"/>
    <property type="match status" value="1"/>
</dbReference>
<evidence type="ECO:0000256" key="8">
    <source>
        <dbReference type="SAM" id="SignalP"/>
    </source>
</evidence>
<evidence type="ECO:0000259" key="9">
    <source>
        <dbReference type="PROSITE" id="PS50873"/>
    </source>
</evidence>
<evidence type="ECO:0000313" key="10">
    <source>
        <dbReference type="EnsemblMetazoa" id="CLYHEMP001635.1"/>
    </source>
</evidence>
<dbReference type="Gene3D" id="1.10.520.10">
    <property type="match status" value="1"/>
</dbReference>
<evidence type="ECO:0000256" key="3">
    <source>
        <dbReference type="ARBA" id="ARBA00022723"/>
    </source>
</evidence>
<keyword evidence="5" id="KW-0408">Iron</keyword>
<dbReference type="PANTHER" id="PTHR31356:SF36">
    <property type="entry name" value="L-ASCORBATE PEROXIDASE 3"/>
    <property type="match status" value="1"/>
</dbReference>
<dbReference type="InterPro" id="IPR010255">
    <property type="entry name" value="Haem_peroxidase_sf"/>
</dbReference>
<feature type="compositionally biased region" description="Basic and acidic residues" evidence="7">
    <location>
        <begin position="379"/>
        <end position="388"/>
    </location>
</feature>
<dbReference type="PROSITE" id="PS00435">
    <property type="entry name" value="PEROXIDASE_1"/>
    <property type="match status" value="1"/>
</dbReference>
<dbReference type="InterPro" id="IPR044831">
    <property type="entry name" value="Ccp1-like"/>
</dbReference>
<feature type="chain" id="PRO_5029664200" description="Plant heme peroxidase family profile domain-containing protein" evidence="8">
    <location>
        <begin position="18"/>
        <end position="388"/>
    </location>
</feature>
<feature type="region of interest" description="Disordered" evidence="7">
    <location>
        <begin position="347"/>
        <end position="388"/>
    </location>
</feature>
<proteinExistence type="inferred from homology"/>
<dbReference type="Gene3D" id="1.10.420.10">
    <property type="entry name" value="Peroxidase, domain 2"/>
    <property type="match status" value="1"/>
</dbReference>
<keyword evidence="2" id="KW-0349">Heme</keyword>
<dbReference type="InterPro" id="IPR019793">
    <property type="entry name" value="Peroxidases_heam-ligand_BS"/>
</dbReference>
<keyword evidence="8" id="KW-0732">Signal</keyword>
<dbReference type="Proteomes" id="UP000594262">
    <property type="component" value="Unplaced"/>
</dbReference>
<dbReference type="PROSITE" id="PS50873">
    <property type="entry name" value="PEROXIDASE_4"/>
    <property type="match status" value="1"/>
</dbReference>
<dbReference type="SUPFAM" id="SSF48113">
    <property type="entry name" value="Heme-dependent peroxidases"/>
    <property type="match status" value="1"/>
</dbReference>
<dbReference type="InterPro" id="IPR002016">
    <property type="entry name" value="Haem_peroxidase"/>
</dbReference>
<evidence type="ECO:0000256" key="7">
    <source>
        <dbReference type="SAM" id="MobiDB-lite"/>
    </source>
</evidence>
<dbReference type="GO" id="GO:0034599">
    <property type="term" value="P:cellular response to oxidative stress"/>
    <property type="evidence" value="ECO:0007669"/>
    <property type="project" value="InterPro"/>
</dbReference>
<keyword evidence="11" id="KW-1185">Reference proteome</keyword>
<sequence length="388" mass="43724">MFRKVIVLLLLITLTSAWWLQKPPRATKETLSQLDGEIRKLLKEDPERIGGFVRLAFHDCVGRGRCDGCIDHHNHDNKGLAVYTKVLNNLFTKFSNRITRADLYAFAAIVAANYASTSGPDAVFKMNRFKVGRRDCSRSGQEDDNAETFPGPNMQNVHELVNFFNKTFGLNLRETVALMGAHSLGRLRTKNSGFEGPWIAEVVQKNGANILDSRYYLEIVAVHWFLKVMPTNNKRHQWQREGPSMGVGNSVNASLNAQPDNILIHSDAALAFNFHLDENGAFKPGKECIMCSIVDPPPAGDLPCCDIKSAGRQLCIDYALNNTIWMHDFTDVFYKMIDNPDGKLTLPISVPVRPRPPPHRRLKHDSKNQDEKEAQDDVAFEKIKQKPV</sequence>
<name>A0A7M5UIZ1_9CNID</name>
<dbReference type="GeneID" id="136800738"/>
<evidence type="ECO:0000313" key="11">
    <source>
        <dbReference type="Proteomes" id="UP000594262"/>
    </source>
</evidence>
<dbReference type="Pfam" id="PF00141">
    <property type="entry name" value="peroxidase"/>
    <property type="match status" value="1"/>
</dbReference>
<dbReference type="GO" id="GO:0020037">
    <property type="term" value="F:heme binding"/>
    <property type="evidence" value="ECO:0007669"/>
    <property type="project" value="InterPro"/>
</dbReference>
<dbReference type="GO" id="GO:0004601">
    <property type="term" value="F:peroxidase activity"/>
    <property type="evidence" value="ECO:0007669"/>
    <property type="project" value="UniProtKB-KW"/>
</dbReference>
<evidence type="ECO:0000256" key="6">
    <source>
        <dbReference type="RuleBase" id="RU004241"/>
    </source>
</evidence>
<organism evidence="10 11">
    <name type="scientific">Clytia hemisphaerica</name>
    <dbReference type="NCBI Taxonomy" id="252671"/>
    <lineage>
        <taxon>Eukaryota</taxon>
        <taxon>Metazoa</taxon>
        <taxon>Cnidaria</taxon>
        <taxon>Hydrozoa</taxon>
        <taxon>Hydroidolina</taxon>
        <taxon>Leptothecata</taxon>
        <taxon>Obeliida</taxon>
        <taxon>Clytiidae</taxon>
        <taxon>Clytia</taxon>
    </lineage>
</organism>
<dbReference type="PRINTS" id="PR00458">
    <property type="entry name" value="PEROXIDASE"/>
</dbReference>
<dbReference type="PANTHER" id="PTHR31356">
    <property type="entry name" value="THYLAKOID LUMENAL 29 KDA PROTEIN, CHLOROPLASTIC-RELATED"/>
    <property type="match status" value="1"/>
</dbReference>
<dbReference type="GO" id="GO:0042744">
    <property type="term" value="P:hydrogen peroxide catabolic process"/>
    <property type="evidence" value="ECO:0007669"/>
    <property type="project" value="TreeGrafter"/>
</dbReference>
<comment type="similarity">
    <text evidence="6">Belongs to the peroxidase family.</text>
</comment>
<keyword evidence="1" id="KW-0575">Peroxidase</keyword>
<evidence type="ECO:0000256" key="5">
    <source>
        <dbReference type="ARBA" id="ARBA00023004"/>
    </source>
</evidence>
<dbReference type="GO" id="GO:0046872">
    <property type="term" value="F:metal ion binding"/>
    <property type="evidence" value="ECO:0007669"/>
    <property type="project" value="UniProtKB-KW"/>
</dbReference>
<protein>
    <recommendedName>
        <fullName evidence="9">Plant heme peroxidase family profile domain-containing protein</fullName>
    </recommendedName>
</protein>
<dbReference type="GO" id="GO:0000302">
    <property type="term" value="P:response to reactive oxygen species"/>
    <property type="evidence" value="ECO:0007669"/>
    <property type="project" value="TreeGrafter"/>
</dbReference>
<dbReference type="AlphaFoldDB" id="A0A7M5UIZ1"/>
<feature type="domain" description="Plant heme peroxidase family profile" evidence="9">
    <location>
        <begin position="13"/>
        <end position="186"/>
    </location>
</feature>